<comment type="caution">
    <text evidence="2">The sequence shown here is derived from an EMBL/GenBank/DDBJ whole genome shotgun (WGS) entry which is preliminary data.</text>
</comment>
<dbReference type="InterPro" id="IPR013216">
    <property type="entry name" value="Methyltransf_11"/>
</dbReference>
<name>A0A0F9SS85_9ZZZZ</name>
<dbReference type="EMBL" id="LAZR01001739">
    <property type="protein sequence ID" value="KKN39871.1"/>
    <property type="molecule type" value="Genomic_DNA"/>
</dbReference>
<gene>
    <name evidence="2" type="ORF">LCGC14_0739030</name>
</gene>
<dbReference type="InterPro" id="IPR029063">
    <property type="entry name" value="SAM-dependent_MTases_sf"/>
</dbReference>
<dbReference type="GO" id="GO:0008757">
    <property type="term" value="F:S-adenosylmethionine-dependent methyltransferase activity"/>
    <property type="evidence" value="ECO:0007669"/>
    <property type="project" value="InterPro"/>
</dbReference>
<dbReference type="Gene3D" id="3.40.50.150">
    <property type="entry name" value="Vaccinia Virus protein VP39"/>
    <property type="match status" value="1"/>
</dbReference>
<accession>A0A0F9SS85</accession>
<evidence type="ECO:0000259" key="1">
    <source>
        <dbReference type="Pfam" id="PF08241"/>
    </source>
</evidence>
<dbReference type="AlphaFoldDB" id="A0A0F9SS85"/>
<feature type="domain" description="Methyltransferase type 11" evidence="1">
    <location>
        <begin position="66"/>
        <end position="114"/>
    </location>
</feature>
<protein>
    <recommendedName>
        <fullName evidence="1">Methyltransferase type 11 domain-containing protein</fullName>
    </recommendedName>
</protein>
<sequence>MTTKTKLIELPFDQYQRYRDVQEIADLARDKKPLKVLDVGGHPGIIKEFLTKDDATIVDILPCDTPNYIQTDGSNLPFEDDSFDFVCSLDALEHVPPGNREKFLNEMMRVSKNYVVLICPFHNENIKLAEEITYEFYNKTFNAPLTVLGEHLQHGLPELDEIKKIFEKKGMKPSIIPSGYLFNWLPLQIAKIYIQSLPDAQQLNAMIDKFYNTNYYELDHKEPSYRKVLVASKQTKNILSKVEKRFAPSSNGSKEEVKSFDTFSMLMSLFDLQHKNQMEGLTKELEKTHDILKEKDVHISNQEKIINDRDNRIQDLERWAAKVQQTVPYKLYSSVKKLKKSKSENENGN</sequence>
<dbReference type="SUPFAM" id="SSF53335">
    <property type="entry name" value="S-adenosyl-L-methionine-dependent methyltransferases"/>
    <property type="match status" value="1"/>
</dbReference>
<dbReference type="Pfam" id="PF08241">
    <property type="entry name" value="Methyltransf_11"/>
    <property type="match status" value="1"/>
</dbReference>
<reference evidence="2" key="1">
    <citation type="journal article" date="2015" name="Nature">
        <title>Complex archaea that bridge the gap between prokaryotes and eukaryotes.</title>
        <authorList>
            <person name="Spang A."/>
            <person name="Saw J.H."/>
            <person name="Jorgensen S.L."/>
            <person name="Zaremba-Niedzwiedzka K."/>
            <person name="Martijn J."/>
            <person name="Lind A.E."/>
            <person name="van Eijk R."/>
            <person name="Schleper C."/>
            <person name="Guy L."/>
            <person name="Ettema T.J."/>
        </authorList>
    </citation>
    <scope>NUCLEOTIDE SEQUENCE</scope>
</reference>
<evidence type="ECO:0000313" key="2">
    <source>
        <dbReference type="EMBL" id="KKN39871.1"/>
    </source>
</evidence>
<organism evidence="2">
    <name type="scientific">marine sediment metagenome</name>
    <dbReference type="NCBI Taxonomy" id="412755"/>
    <lineage>
        <taxon>unclassified sequences</taxon>
        <taxon>metagenomes</taxon>
        <taxon>ecological metagenomes</taxon>
    </lineage>
</organism>
<proteinExistence type="predicted"/>